<dbReference type="InterPro" id="IPR013698">
    <property type="entry name" value="Squalene_epoxidase"/>
</dbReference>
<evidence type="ECO:0000256" key="6">
    <source>
        <dbReference type="ARBA" id="ARBA00022827"/>
    </source>
</evidence>
<dbReference type="GO" id="GO:0071949">
    <property type="term" value="F:FAD binding"/>
    <property type="evidence" value="ECO:0007669"/>
    <property type="project" value="InterPro"/>
</dbReference>
<evidence type="ECO:0000256" key="8">
    <source>
        <dbReference type="ARBA" id="ARBA00023136"/>
    </source>
</evidence>
<gene>
    <name evidence="13" type="ORF">FNF31_02516</name>
</gene>
<evidence type="ECO:0000256" key="7">
    <source>
        <dbReference type="ARBA" id="ARBA00023002"/>
    </source>
</evidence>
<dbReference type="PANTHER" id="PTHR10835:SF0">
    <property type="entry name" value="SQUALENE MONOOXYGENASE"/>
    <property type="match status" value="1"/>
</dbReference>
<dbReference type="AlphaFoldDB" id="A0A5A8DG31"/>
<dbReference type="PRINTS" id="PR00420">
    <property type="entry name" value="RNGMNOXGNASE"/>
</dbReference>
<feature type="region of interest" description="Disordered" evidence="9">
    <location>
        <begin position="274"/>
        <end position="298"/>
    </location>
</feature>
<evidence type="ECO:0000313" key="13">
    <source>
        <dbReference type="EMBL" id="KAA0164282.1"/>
    </source>
</evidence>
<comment type="similarity">
    <text evidence="3">Belongs to the squalene monooxygenase family.</text>
</comment>
<evidence type="ECO:0000256" key="10">
    <source>
        <dbReference type="SAM" id="Phobius"/>
    </source>
</evidence>
<evidence type="ECO:0000256" key="1">
    <source>
        <dbReference type="ARBA" id="ARBA00001974"/>
    </source>
</evidence>
<keyword evidence="5" id="KW-0285">Flavoprotein</keyword>
<dbReference type="Proteomes" id="UP000325113">
    <property type="component" value="Unassembled WGS sequence"/>
</dbReference>
<feature type="domain" description="FAD-binding" evidence="11">
    <location>
        <begin position="161"/>
        <end position="223"/>
    </location>
</feature>
<comment type="subcellular location">
    <subcellularLocation>
        <location evidence="2">Membrane</location>
    </subcellularLocation>
</comment>
<dbReference type="Pfam" id="PF08491">
    <property type="entry name" value="SE"/>
    <property type="match status" value="1"/>
</dbReference>
<dbReference type="SUPFAM" id="SSF51905">
    <property type="entry name" value="FAD/NAD(P)-binding domain"/>
    <property type="match status" value="1"/>
</dbReference>
<dbReference type="GO" id="GO:0016020">
    <property type="term" value="C:membrane"/>
    <property type="evidence" value="ECO:0007669"/>
    <property type="project" value="UniProtKB-SubCell"/>
</dbReference>
<protein>
    <recommendedName>
        <fullName evidence="4">squalene monooxygenase</fullName>
        <ecNumber evidence="4">1.14.14.17</ecNumber>
    </recommendedName>
</protein>
<evidence type="ECO:0000256" key="3">
    <source>
        <dbReference type="ARBA" id="ARBA00008802"/>
    </source>
</evidence>
<evidence type="ECO:0000256" key="4">
    <source>
        <dbReference type="ARBA" id="ARBA00012312"/>
    </source>
</evidence>
<evidence type="ECO:0000259" key="12">
    <source>
        <dbReference type="Pfam" id="PF08491"/>
    </source>
</evidence>
<reference evidence="13 14" key="1">
    <citation type="submission" date="2019-07" db="EMBL/GenBank/DDBJ databases">
        <title>Genomes of Cafeteria roenbergensis.</title>
        <authorList>
            <person name="Fischer M.G."/>
            <person name="Hackl T."/>
            <person name="Roman M."/>
        </authorList>
    </citation>
    <scope>NUCLEOTIDE SEQUENCE [LARGE SCALE GENOMIC DNA]</scope>
    <source>
        <strain evidence="13 14">Cflag</strain>
    </source>
</reference>
<comment type="cofactor">
    <cofactor evidence="1">
        <name>FAD</name>
        <dbReference type="ChEBI" id="CHEBI:57692"/>
    </cofactor>
</comment>
<dbReference type="InterPro" id="IPR002938">
    <property type="entry name" value="FAD-bd"/>
</dbReference>
<dbReference type="GO" id="GO:0005783">
    <property type="term" value="C:endoplasmic reticulum"/>
    <property type="evidence" value="ECO:0007669"/>
    <property type="project" value="TreeGrafter"/>
</dbReference>
<evidence type="ECO:0000259" key="11">
    <source>
        <dbReference type="Pfam" id="PF01494"/>
    </source>
</evidence>
<keyword evidence="10" id="KW-0812">Transmembrane</keyword>
<dbReference type="InterPro" id="IPR040125">
    <property type="entry name" value="Squalene_monox"/>
</dbReference>
<dbReference type="Gene3D" id="3.50.50.60">
    <property type="entry name" value="FAD/NAD(P)-binding domain"/>
    <property type="match status" value="2"/>
</dbReference>
<dbReference type="InterPro" id="IPR036188">
    <property type="entry name" value="FAD/NAD-bd_sf"/>
</dbReference>
<dbReference type="Pfam" id="PF01494">
    <property type="entry name" value="FAD_binding_3"/>
    <property type="match status" value="1"/>
</dbReference>
<evidence type="ECO:0000256" key="9">
    <source>
        <dbReference type="SAM" id="MobiDB-lite"/>
    </source>
</evidence>
<name>A0A5A8DG31_CAFRO</name>
<feature type="transmembrane region" description="Helical" evidence="10">
    <location>
        <begin position="97"/>
        <end position="124"/>
    </location>
</feature>
<organism evidence="13 14">
    <name type="scientific">Cafeteria roenbergensis</name>
    <name type="common">Marine flagellate</name>
    <dbReference type="NCBI Taxonomy" id="33653"/>
    <lineage>
        <taxon>Eukaryota</taxon>
        <taxon>Sar</taxon>
        <taxon>Stramenopiles</taxon>
        <taxon>Bigyra</taxon>
        <taxon>Opalozoa</taxon>
        <taxon>Bicosoecida</taxon>
        <taxon>Cafeteriaceae</taxon>
        <taxon>Cafeteria</taxon>
    </lineage>
</organism>
<keyword evidence="7" id="KW-0560">Oxidoreductase</keyword>
<dbReference type="PANTHER" id="PTHR10835">
    <property type="entry name" value="SQUALENE MONOOXYGENASE"/>
    <property type="match status" value="1"/>
</dbReference>
<comment type="caution">
    <text evidence="13">The sequence shown here is derived from an EMBL/GenBank/DDBJ whole genome shotgun (WGS) entry which is preliminary data.</text>
</comment>
<feature type="transmembrane region" description="Helical" evidence="10">
    <location>
        <begin position="57"/>
        <end position="77"/>
    </location>
</feature>
<proteinExistence type="inferred from homology"/>
<accession>A0A5A8DG31</accession>
<dbReference type="EMBL" id="VLTM01000018">
    <property type="protein sequence ID" value="KAA0164282.1"/>
    <property type="molecule type" value="Genomic_DNA"/>
</dbReference>
<dbReference type="GO" id="GO:0016126">
    <property type="term" value="P:sterol biosynthetic process"/>
    <property type="evidence" value="ECO:0007669"/>
    <property type="project" value="InterPro"/>
</dbReference>
<feature type="domain" description="Squalene epoxidase" evidence="12">
    <location>
        <begin position="367"/>
        <end position="637"/>
    </location>
</feature>
<keyword evidence="6" id="KW-0274">FAD</keyword>
<evidence type="ECO:0000256" key="2">
    <source>
        <dbReference type="ARBA" id="ARBA00004370"/>
    </source>
</evidence>
<evidence type="ECO:0000313" key="14">
    <source>
        <dbReference type="Proteomes" id="UP000325113"/>
    </source>
</evidence>
<keyword evidence="8 10" id="KW-0472">Membrane</keyword>
<keyword evidence="10" id="KW-1133">Transmembrane helix</keyword>
<dbReference type="GO" id="GO:0004506">
    <property type="term" value="F:squalene monooxygenase activity"/>
    <property type="evidence" value="ECO:0007669"/>
    <property type="project" value="UniProtKB-EC"/>
</dbReference>
<sequence length="693" mass="74236">MDTAQLADMLSGLQPDEWMAGAAGVLVAYCGAELCMRPVAVKTASASAAPRWDLFGVFNIAALLAAAAACTSLVRAPPAGSNGWQAMPDFASLDTRTIVAVATLIVCLTYAFAFCGVALVWRAIEDESQNESMRVPKPLPVDAAKRMAAARMERLRAAGMDADVIIVGAGTAGAALATRLGRQGRNVIIIERSNDIPERTVGELLQPGGLAALERMGLSEATDASRIDSIAVEGYVCITPGGGPETDLLLNYPDDSPSNADQFLGFVGGPSAVAAGDKRPSGKVPSKQTSGTGGPPRGRSFWNHLFVHELRRLARAEPLVDFRMGSVRSLLVDGESEDGEHDAGTGSGSCRGVRYVAEDGTRCIARAPLVVVADGMFSIMRRRLDAGHPIPTSSFVGYLLHHAADEPCVPYPNRGHVVMADPNPILLYQITPTLTRILVDIPGVPPAEEGWMRRYMEDRVMHQLPERVRPIFRDALATQEPVTCVNKRLPARPPSVKRALLLGDAWNMRHPLTGGGMTVALRDVETFSNAIDGVDIDEDAALDDALAKFRQVRQGHAVTVNVLANALHRVFTRPDHDDGTRAALREACIEYLKLGGPSSAGPVGLLAALSPKPIVLVSHFFLVALFAIRRALFPCPTPASIMRSYRLMKIACMIIMPLASAEDVAPLSWAPVRWGLDLIFGWSAMDVDEVTAK</sequence>
<feature type="transmembrane region" description="Helical" evidence="10">
    <location>
        <begin position="18"/>
        <end position="36"/>
    </location>
</feature>
<evidence type="ECO:0000256" key="5">
    <source>
        <dbReference type="ARBA" id="ARBA00022630"/>
    </source>
</evidence>
<dbReference type="EC" id="1.14.14.17" evidence="4"/>